<evidence type="ECO:0000256" key="3">
    <source>
        <dbReference type="ARBA" id="ARBA00023134"/>
    </source>
</evidence>
<dbReference type="GO" id="GO:0003924">
    <property type="term" value="F:GTPase activity"/>
    <property type="evidence" value="ECO:0007669"/>
    <property type="project" value="InterPro"/>
</dbReference>
<dbReference type="Pfam" id="PF00503">
    <property type="entry name" value="G-alpha"/>
    <property type="match status" value="1"/>
</dbReference>
<dbReference type="GO" id="GO:0046872">
    <property type="term" value="F:metal ion binding"/>
    <property type="evidence" value="ECO:0007669"/>
    <property type="project" value="UniProtKB-KW"/>
</dbReference>
<evidence type="ECO:0000256" key="6">
    <source>
        <dbReference type="PIRSR" id="PIRSR601019-2"/>
    </source>
</evidence>
<keyword evidence="1 6" id="KW-0479">Metal-binding</keyword>
<keyword evidence="3 5" id="KW-0342">GTP-binding</keyword>
<feature type="binding site" evidence="5">
    <location>
        <begin position="25"/>
        <end position="30"/>
    </location>
    <ligand>
        <name>GTP</name>
        <dbReference type="ChEBI" id="CHEBI:37565"/>
    </ligand>
</feature>
<dbReference type="SUPFAM" id="SSF47895">
    <property type="entry name" value="Transducin (alpha subunit), insertion domain"/>
    <property type="match status" value="1"/>
</dbReference>
<feature type="binding site" evidence="5">
    <location>
        <begin position="176"/>
        <end position="180"/>
    </location>
    <ligand>
        <name>GTP</name>
        <dbReference type="ChEBI" id="CHEBI:37565"/>
    </ligand>
</feature>
<dbReference type="InterPro" id="IPR027417">
    <property type="entry name" value="P-loop_NTPase"/>
</dbReference>
<dbReference type="GO" id="GO:0001664">
    <property type="term" value="F:G protein-coupled receptor binding"/>
    <property type="evidence" value="ECO:0007669"/>
    <property type="project" value="TreeGrafter"/>
</dbReference>
<feature type="binding site" evidence="6">
    <location>
        <position position="157"/>
    </location>
    <ligand>
        <name>Mg(2+)</name>
        <dbReference type="ChEBI" id="CHEBI:18420"/>
    </ligand>
</feature>
<feature type="binding site" evidence="6">
    <location>
        <position position="29"/>
    </location>
    <ligand>
        <name>Mg(2+)</name>
        <dbReference type="ChEBI" id="CHEBI:18420"/>
    </ligand>
</feature>
<keyword evidence="6" id="KW-0460">Magnesium</keyword>
<dbReference type="PROSITE" id="PS51882">
    <property type="entry name" value="G_ALPHA"/>
    <property type="match status" value="1"/>
</dbReference>
<dbReference type="EMBL" id="GDID01002855">
    <property type="protein sequence ID" value="JAP93751.1"/>
    <property type="molecule type" value="Transcribed_RNA"/>
</dbReference>
<dbReference type="AlphaFoldDB" id="A0A146KE80"/>
<accession>A0A146KE80</accession>
<evidence type="ECO:0000313" key="7">
    <source>
        <dbReference type="EMBL" id="JAP93751.1"/>
    </source>
</evidence>
<protein>
    <submittedName>
        <fullName evidence="7">G-protein alpha subunit</fullName>
    </submittedName>
</protein>
<dbReference type="Gene3D" id="1.10.400.10">
    <property type="entry name" value="GI Alpha 1, domain 2-like"/>
    <property type="match status" value="1"/>
</dbReference>
<name>A0A146KE80_9EUKA</name>
<dbReference type="GO" id="GO:0031683">
    <property type="term" value="F:G-protein beta/gamma-subunit complex binding"/>
    <property type="evidence" value="ECO:0007669"/>
    <property type="project" value="InterPro"/>
</dbReference>
<keyword evidence="2 5" id="KW-0547">Nucleotide-binding</keyword>
<dbReference type="PANTHER" id="PTHR10218:SF302">
    <property type="entry name" value="GUANINE NUCLEOTIDE-BINDING PROTEIN ALPHA-5 SUBUNIT"/>
    <property type="match status" value="1"/>
</dbReference>
<dbReference type="Gene3D" id="3.40.50.300">
    <property type="entry name" value="P-loop containing nucleotide triphosphate hydrolases"/>
    <property type="match status" value="1"/>
</dbReference>
<keyword evidence="4" id="KW-0807">Transducer</keyword>
<dbReference type="InterPro" id="IPR001019">
    <property type="entry name" value="Gprotein_alpha_su"/>
</dbReference>
<organism evidence="7">
    <name type="scientific">Trepomonas sp. PC1</name>
    <dbReference type="NCBI Taxonomy" id="1076344"/>
    <lineage>
        <taxon>Eukaryota</taxon>
        <taxon>Metamonada</taxon>
        <taxon>Diplomonadida</taxon>
        <taxon>Hexamitidae</taxon>
        <taxon>Hexamitinae</taxon>
        <taxon>Trepomonas</taxon>
    </lineage>
</organism>
<feature type="binding site" evidence="5">
    <location>
        <position position="303"/>
    </location>
    <ligand>
        <name>GTP</name>
        <dbReference type="ChEBI" id="CHEBI:37565"/>
    </ligand>
</feature>
<dbReference type="GO" id="GO:0007188">
    <property type="term" value="P:adenylate cyclase-modulating G protein-coupled receptor signaling pathway"/>
    <property type="evidence" value="ECO:0007669"/>
    <property type="project" value="TreeGrafter"/>
</dbReference>
<dbReference type="PRINTS" id="PR00318">
    <property type="entry name" value="GPROTEINA"/>
</dbReference>
<evidence type="ECO:0000256" key="2">
    <source>
        <dbReference type="ARBA" id="ARBA00022741"/>
    </source>
</evidence>
<evidence type="ECO:0000256" key="1">
    <source>
        <dbReference type="ARBA" id="ARBA00022723"/>
    </source>
</evidence>
<dbReference type="GO" id="GO:0005737">
    <property type="term" value="C:cytoplasm"/>
    <property type="evidence" value="ECO:0007669"/>
    <property type="project" value="TreeGrafter"/>
</dbReference>
<dbReference type="PANTHER" id="PTHR10218">
    <property type="entry name" value="GTP-BINDING PROTEIN ALPHA SUBUNIT"/>
    <property type="match status" value="1"/>
</dbReference>
<evidence type="ECO:0000256" key="5">
    <source>
        <dbReference type="PIRSR" id="PIRSR601019-1"/>
    </source>
</evidence>
<dbReference type="InterPro" id="IPR011025">
    <property type="entry name" value="GproteinA_insert"/>
</dbReference>
<feature type="non-terminal residue" evidence="7">
    <location>
        <position position="1"/>
    </location>
</feature>
<feature type="binding site" evidence="5">
    <location>
        <begin position="151"/>
        <end position="157"/>
    </location>
    <ligand>
        <name>GTP</name>
        <dbReference type="ChEBI" id="CHEBI:37565"/>
    </ligand>
</feature>
<dbReference type="FunFam" id="3.40.50.300:FF:000720">
    <property type="entry name" value="Guanine nucleotide-binding protein G(k) subunit alpha"/>
    <property type="match status" value="1"/>
</dbReference>
<reference evidence="7" key="1">
    <citation type="submission" date="2015-07" db="EMBL/GenBank/DDBJ databases">
        <title>Adaptation to a free-living lifestyle via gene acquisitions in the diplomonad Trepomonas sp. PC1.</title>
        <authorList>
            <person name="Xu F."/>
            <person name="Jerlstrom-Hultqvist J."/>
            <person name="Kolisko M."/>
            <person name="Simpson A.G.B."/>
            <person name="Roger A.J."/>
            <person name="Svard S.G."/>
            <person name="Andersson J.O."/>
        </authorList>
    </citation>
    <scope>NUCLEOTIDE SEQUENCE</scope>
    <source>
        <strain evidence="7">PC1</strain>
    </source>
</reference>
<dbReference type="SMART" id="SM00275">
    <property type="entry name" value="G_alpha"/>
    <property type="match status" value="1"/>
</dbReference>
<feature type="binding site" evidence="5">
    <location>
        <begin position="245"/>
        <end position="248"/>
    </location>
    <ligand>
        <name>GTP</name>
        <dbReference type="ChEBI" id="CHEBI:37565"/>
    </ligand>
</feature>
<dbReference type="GO" id="GO:0005834">
    <property type="term" value="C:heterotrimeric G-protein complex"/>
    <property type="evidence" value="ECO:0007669"/>
    <property type="project" value="TreeGrafter"/>
</dbReference>
<proteinExistence type="predicted"/>
<sequence length="331" mass="37770">GNSSKSVKEEKFNNTVKMILLGGGESGKTTWIKQMTLFHRNGFSDDDRVMYRRLIAKNMVFSCKQVLNLMTEIPESLEESRQFMLGQTLPTAFMDGMDLTQEICTHTKKLTQNQEFRELSQKTALVVDNFLYFADKLESFIATPPTNDDILKVRVKTQNQTEFSCVSKKTRYTFYDVAGQRQARATWGGKLQEVQALIFFASVVEFDQVLTEDGKTNRMKDSIQLFSELVNNKITAKIPIIICLNKMDLLPGKLQKVNFKDFQPGFQGQNNAEEVSDYVLSLYQKANTISEKIRPVKIFKTIATDSNLIKGISEQVFKFAIEKAMKQSGFM</sequence>
<gene>
    <name evidence="7" type="ORF">TPC1_13844</name>
</gene>
<dbReference type="SUPFAM" id="SSF52540">
    <property type="entry name" value="P-loop containing nucleoside triphosphate hydrolases"/>
    <property type="match status" value="1"/>
</dbReference>
<evidence type="ECO:0000256" key="4">
    <source>
        <dbReference type="ARBA" id="ARBA00023224"/>
    </source>
</evidence>
<dbReference type="GO" id="GO:0005525">
    <property type="term" value="F:GTP binding"/>
    <property type="evidence" value="ECO:0007669"/>
    <property type="project" value="UniProtKB-KW"/>
</dbReference>